<dbReference type="STRING" id="1550566.SZ63_06605"/>
<dbReference type="OrthoDB" id="110514at2157"/>
<accession>A0A0H1R7N0</accession>
<feature type="transmembrane region" description="Helical" evidence="1">
    <location>
        <begin position="6"/>
        <end position="23"/>
    </location>
</feature>
<dbReference type="InterPro" id="IPR010319">
    <property type="entry name" value="Transglutaminase-like_Cys_pept"/>
</dbReference>
<reference evidence="2 3" key="1">
    <citation type="journal article" date="2015" name="Int. J. Syst. Evol. Microbiol.">
        <title>Methanoculleus sediminis sp. nov., a methanogen from sediments near a submarine mud volcano.</title>
        <authorList>
            <person name="Chen S.C."/>
            <person name="Chen M.F."/>
            <person name="Lai M.C."/>
            <person name="Weng C.Y."/>
            <person name="Wu S.Y."/>
            <person name="Lin S."/>
            <person name="Yang T.F."/>
            <person name="Chen P.C."/>
        </authorList>
    </citation>
    <scope>NUCLEOTIDE SEQUENCE [LARGE SCALE GENOMIC DNA]</scope>
    <source>
        <strain evidence="2 3">S3Fa</strain>
    </source>
</reference>
<evidence type="ECO:0000256" key="1">
    <source>
        <dbReference type="SAM" id="Phobius"/>
    </source>
</evidence>
<dbReference type="PANTHER" id="PTHR39327:SF1">
    <property type="entry name" value="BLR5470 PROTEIN"/>
    <property type="match status" value="1"/>
</dbReference>
<keyword evidence="1" id="KW-0472">Membrane</keyword>
<dbReference type="AlphaFoldDB" id="A0A0H1R7N0"/>
<gene>
    <name evidence="2" type="ORF">SZ63_06605</name>
</gene>
<dbReference type="PATRIC" id="fig|1550566.3.peg.1432"/>
<evidence type="ECO:0000313" key="2">
    <source>
        <dbReference type="EMBL" id="KLK88657.1"/>
    </source>
</evidence>
<keyword evidence="3" id="KW-1185">Reference proteome</keyword>
<organism evidence="2 3">
    <name type="scientific">Methanoculleus sediminis</name>
    <dbReference type="NCBI Taxonomy" id="1550566"/>
    <lineage>
        <taxon>Archaea</taxon>
        <taxon>Methanobacteriati</taxon>
        <taxon>Methanobacteriota</taxon>
        <taxon>Stenosarchaea group</taxon>
        <taxon>Methanomicrobia</taxon>
        <taxon>Methanomicrobiales</taxon>
        <taxon>Methanomicrobiaceae</taxon>
        <taxon>Methanoculleus</taxon>
    </lineage>
</organism>
<proteinExistence type="predicted"/>
<name>A0A0H1R7N0_9EURY</name>
<evidence type="ECO:0008006" key="4">
    <source>
        <dbReference type="Google" id="ProtNLM"/>
    </source>
</evidence>
<keyword evidence="1" id="KW-0812">Transmembrane</keyword>
<dbReference type="Gene3D" id="3.10.620.30">
    <property type="match status" value="1"/>
</dbReference>
<dbReference type="Proteomes" id="UP000035301">
    <property type="component" value="Unassembled WGS sequence"/>
</dbReference>
<dbReference type="RefSeq" id="WP_048182922.1">
    <property type="nucleotide sequence ID" value="NZ_JXOJ01000002.1"/>
</dbReference>
<keyword evidence="1" id="KW-1133">Transmembrane helix</keyword>
<evidence type="ECO:0000313" key="3">
    <source>
        <dbReference type="Proteomes" id="UP000035301"/>
    </source>
</evidence>
<comment type="caution">
    <text evidence="2">The sequence shown here is derived from an EMBL/GenBank/DDBJ whole genome shotgun (WGS) entry which is preliminary data.</text>
</comment>
<dbReference type="EMBL" id="JXOJ01000002">
    <property type="protein sequence ID" value="KLK88657.1"/>
    <property type="molecule type" value="Genomic_DNA"/>
</dbReference>
<sequence length="319" mass="35075">MEWKDVIPVIAGAVVILVVALVVKPALLGEPIGLVSHGSVPAGDPPVYVSSAPVPTPTPFVDDGEACTRNFRWTAIDGGVRTTQVTVPEALFLAHRGTPRFSDYNSWGRYALADTDRPILEDLARRIAPPTANPDEGYFRLMNLVFFVQQIPYDKDDNATSYTEGVLPRHAIYMKDGVEYPKYPVEMLVDGRGDCEDAAILMGGLLDALGYDTVLLRYSDHMALGIRMNEFNPYYAKYTPKYFTYGGKHYYYVEGTDFKWGNVSVGSTAIWGRPLAIGDTSGTGIPSVRSETPQIVPLRYVPEPGEYRIRSARLPAGGA</sequence>
<dbReference type="PANTHER" id="PTHR39327">
    <property type="match status" value="1"/>
</dbReference>
<protein>
    <recommendedName>
        <fullName evidence="4">Transglutaminase-like domain-containing protein</fullName>
    </recommendedName>
</protein>